<feature type="region of interest" description="Disordered" evidence="1">
    <location>
        <begin position="441"/>
        <end position="463"/>
    </location>
</feature>
<feature type="transmembrane region" description="Helical" evidence="2">
    <location>
        <begin position="326"/>
        <end position="349"/>
    </location>
</feature>
<evidence type="ECO:0000313" key="3">
    <source>
        <dbReference type="EMBL" id="PSW20535.1"/>
    </source>
</evidence>
<keyword evidence="4" id="KW-1185">Reference proteome</keyword>
<feature type="transmembrane region" description="Helical" evidence="2">
    <location>
        <begin position="263"/>
        <end position="284"/>
    </location>
</feature>
<dbReference type="OrthoDB" id="5916216at2"/>
<evidence type="ECO:0000313" key="4">
    <source>
        <dbReference type="Proteomes" id="UP000241771"/>
    </source>
</evidence>
<protein>
    <submittedName>
        <fullName evidence="3">Uncharacterized protein</fullName>
    </submittedName>
</protein>
<name>A0A2T3NWA4_9GAMM</name>
<keyword evidence="2" id="KW-0472">Membrane</keyword>
<organism evidence="3 4">
    <name type="scientific">Photobacterium sanctipauli</name>
    <dbReference type="NCBI Taxonomy" id="1342794"/>
    <lineage>
        <taxon>Bacteria</taxon>
        <taxon>Pseudomonadati</taxon>
        <taxon>Pseudomonadota</taxon>
        <taxon>Gammaproteobacteria</taxon>
        <taxon>Vibrionales</taxon>
        <taxon>Vibrionaceae</taxon>
        <taxon>Photobacterium</taxon>
    </lineage>
</organism>
<dbReference type="Proteomes" id="UP000241771">
    <property type="component" value="Unassembled WGS sequence"/>
</dbReference>
<gene>
    <name evidence="3" type="ORF">C9I98_06695</name>
</gene>
<comment type="caution">
    <text evidence="3">The sequence shown here is derived from an EMBL/GenBank/DDBJ whole genome shotgun (WGS) entry which is preliminary data.</text>
</comment>
<proteinExistence type="predicted"/>
<evidence type="ECO:0000256" key="1">
    <source>
        <dbReference type="SAM" id="MobiDB-lite"/>
    </source>
</evidence>
<sequence>MTAIAIPRVSDNLLIQVFMNDILFKYEELGLDGTSTVSVTIARNAFNVQAINGLNENGSLKDEFLESLRTSASDSCSIEKIVLNDTTKRYGSITYQRSPDSLVDKLVITSNQIFPADLVAVYTRLQEKLQMNIISASTGEIQSDLFGAHHEVLTKLEGLNASLIDKQHEKVRALDAEKSQFLDQKNDEFTTKHQTLEADYISKMQKLEKEHKARDKELDVRAKLIEDADNTTARRKTTTSMLEDVQKKAKYFNFSSSVTLRSLWAVVLAALLLVAGAYGTYLSAFELKTLYYEYPSGLTLVTESGYKEVTKEAVEAQQAAIKESNYIWFLYVRAFFSSALFISSTIYMIKWFNSWANRIAQQELENQRFVRDLNRAHLAVEMCLEWNDKKDGDIPERLLDSLTEGLFKDKTQPNHEISHPVEQLASALIRSTESIKLPLGSGELDINGKKLSNQKPVQLETDK</sequence>
<dbReference type="RefSeq" id="WP_036819840.1">
    <property type="nucleotide sequence ID" value="NZ_JGVO01000242.1"/>
</dbReference>
<keyword evidence="2" id="KW-0812">Transmembrane</keyword>
<accession>A0A2T3NWA4</accession>
<dbReference type="AlphaFoldDB" id="A0A2T3NWA4"/>
<keyword evidence="2" id="KW-1133">Transmembrane helix</keyword>
<reference evidence="3 4" key="1">
    <citation type="submission" date="2018-01" db="EMBL/GenBank/DDBJ databases">
        <title>Whole genome sequencing of Histamine producing bacteria.</title>
        <authorList>
            <person name="Butler K."/>
        </authorList>
    </citation>
    <scope>NUCLEOTIDE SEQUENCE [LARGE SCALE GENOMIC DNA]</scope>
    <source>
        <strain evidence="3 4">DSM 100436</strain>
    </source>
</reference>
<dbReference type="EMBL" id="PYMA01000003">
    <property type="protein sequence ID" value="PSW20535.1"/>
    <property type="molecule type" value="Genomic_DNA"/>
</dbReference>
<evidence type="ECO:0000256" key="2">
    <source>
        <dbReference type="SAM" id="Phobius"/>
    </source>
</evidence>